<proteinExistence type="predicted"/>
<name>A0A3A1NLZ9_9FLAO</name>
<dbReference type="InterPro" id="IPR036249">
    <property type="entry name" value="Thioredoxin-like_sf"/>
</dbReference>
<dbReference type="Pfam" id="PF13899">
    <property type="entry name" value="Thioredoxin_7"/>
    <property type="match status" value="1"/>
</dbReference>
<organism evidence="3 5">
    <name type="scientific">Flagellimonas pelagia</name>
    <dbReference type="NCBI Taxonomy" id="2306998"/>
    <lineage>
        <taxon>Bacteria</taxon>
        <taxon>Pseudomonadati</taxon>
        <taxon>Bacteroidota</taxon>
        <taxon>Flavobacteriia</taxon>
        <taxon>Flavobacteriales</taxon>
        <taxon>Flavobacteriaceae</taxon>
        <taxon>Flagellimonas</taxon>
    </lineage>
</organism>
<comment type="caution">
    <text evidence="3">The sequence shown here is derived from an EMBL/GenBank/DDBJ whole genome shotgun (WGS) entry which is preliminary data.</text>
</comment>
<evidence type="ECO:0000313" key="4">
    <source>
        <dbReference type="EMBL" id="TXJ99630.1"/>
    </source>
</evidence>
<dbReference type="AlphaFoldDB" id="A0A3A1NLZ9"/>
<keyword evidence="1 2" id="KW-0732">Signal</keyword>
<feature type="chain" id="PRO_5017349707" evidence="2">
    <location>
        <begin position="25"/>
        <end position="148"/>
    </location>
</feature>
<dbReference type="PANTHER" id="PTHR15337:SF11">
    <property type="entry name" value="THIOREDOXIN DOMAIN-CONTAINING PROTEIN"/>
    <property type="match status" value="1"/>
</dbReference>
<keyword evidence="6" id="KW-1185">Reference proteome</keyword>
<accession>A0A3A1NLZ9</accession>
<dbReference type="Proteomes" id="UP000266691">
    <property type="component" value="Unassembled WGS sequence"/>
</dbReference>
<dbReference type="EMBL" id="VNWK01000009">
    <property type="protein sequence ID" value="TXJ99630.1"/>
    <property type="molecule type" value="Genomic_DNA"/>
</dbReference>
<evidence type="ECO:0000256" key="1">
    <source>
        <dbReference type="ARBA" id="ARBA00022729"/>
    </source>
</evidence>
<reference evidence="3 5" key="1">
    <citation type="submission" date="2018-08" db="EMBL/GenBank/DDBJ databases">
        <title>Proposal of Muricauda 72 sp.nov. and Muricauda NH166 sp.nov., isolated from seawater.</title>
        <authorList>
            <person name="Cheng H."/>
            <person name="Wu Y.-H."/>
            <person name="Guo L.-L."/>
            <person name="Xu X.-W."/>
        </authorList>
    </citation>
    <scope>NUCLEOTIDE SEQUENCE [LARGE SCALE GENOMIC DNA]</scope>
    <source>
        <strain evidence="3 5">72</strain>
    </source>
</reference>
<sequence>MMHYKKWLTALFLGCFLVIQNLSAQEWQTNLGKAQELAKKNNENIILVFQGSDWCAPCIKLDREIWSTQEFQSLAKDHFVMLKADFPRKKQNKLPVAQEEHNKTLASKYNPNGYFPYVVVLDATGKVLGQAGYEKSTPKAYFNKLKSF</sequence>
<dbReference type="SUPFAM" id="SSF52833">
    <property type="entry name" value="Thioredoxin-like"/>
    <property type="match status" value="1"/>
</dbReference>
<dbReference type="RefSeq" id="WP_119645915.1">
    <property type="nucleotide sequence ID" value="NZ_QXFI01000009.1"/>
</dbReference>
<protein>
    <submittedName>
        <fullName evidence="3">Thioredoxin family protein</fullName>
    </submittedName>
</protein>
<dbReference type="Gene3D" id="3.40.30.10">
    <property type="entry name" value="Glutaredoxin"/>
    <property type="match status" value="1"/>
</dbReference>
<dbReference type="OrthoDB" id="981626at2"/>
<dbReference type="PANTHER" id="PTHR15337">
    <property type="entry name" value="ANTERIOR GRADIENT PROTEIN-RELATED"/>
    <property type="match status" value="1"/>
</dbReference>
<dbReference type="InterPro" id="IPR051099">
    <property type="entry name" value="AGR/TXD"/>
</dbReference>
<reference evidence="4 6" key="2">
    <citation type="submission" date="2019-07" db="EMBL/GenBank/DDBJ databases">
        <title>Draft genome of two Muricauda strains isolated from deep sea.</title>
        <authorList>
            <person name="Sun C."/>
        </authorList>
    </citation>
    <scope>NUCLEOTIDE SEQUENCE [LARGE SCALE GENOMIC DNA]</scope>
    <source>
        <strain evidence="4 6">72</strain>
    </source>
</reference>
<gene>
    <name evidence="3" type="ORF">D2V05_01960</name>
    <name evidence="4" type="ORF">FQ017_01945</name>
</gene>
<evidence type="ECO:0000313" key="6">
    <source>
        <dbReference type="Proteomes" id="UP000321621"/>
    </source>
</evidence>
<evidence type="ECO:0000313" key="5">
    <source>
        <dbReference type="Proteomes" id="UP000266691"/>
    </source>
</evidence>
<dbReference type="EMBL" id="QXFI01000009">
    <property type="protein sequence ID" value="RIV46746.1"/>
    <property type="molecule type" value="Genomic_DNA"/>
</dbReference>
<dbReference type="Proteomes" id="UP000321621">
    <property type="component" value="Unassembled WGS sequence"/>
</dbReference>
<evidence type="ECO:0000313" key="3">
    <source>
        <dbReference type="EMBL" id="RIV46746.1"/>
    </source>
</evidence>
<evidence type="ECO:0000256" key="2">
    <source>
        <dbReference type="SAM" id="SignalP"/>
    </source>
</evidence>
<feature type="signal peptide" evidence="2">
    <location>
        <begin position="1"/>
        <end position="24"/>
    </location>
</feature>